<keyword evidence="5 6" id="KW-0472">Membrane</keyword>
<dbReference type="Pfam" id="PF03176">
    <property type="entry name" value="MMPL"/>
    <property type="match status" value="2"/>
</dbReference>
<feature type="transmembrane region" description="Helical" evidence="6">
    <location>
        <begin position="658"/>
        <end position="676"/>
    </location>
</feature>
<dbReference type="InterPro" id="IPR050545">
    <property type="entry name" value="Mycobact_MmpL"/>
</dbReference>
<reference evidence="8 9" key="1">
    <citation type="submission" date="2012-09" db="EMBL/GenBank/DDBJ databases">
        <title>The Genome Sequence of Actinobaculum massiliae ACS-171-V-COL2.</title>
        <authorList>
            <consortium name="The Broad Institute Genome Sequencing Platform"/>
            <person name="Earl A."/>
            <person name="Ward D."/>
            <person name="Feldgarden M."/>
            <person name="Gevers D."/>
            <person name="Saerens B."/>
            <person name="Vaneechoutte M."/>
            <person name="Walker B."/>
            <person name="Young S.K."/>
            <person name="Zeng Q."/>
            <person name="Gargeya S."/>
            <person name="Fitzgerald M."/>
            <person name="Haas B."/>
            <person name="Abouelleil A."/>
            <person name="Alvarado L."/>
            <person name="Arachchi H.M."/>
            <person name="Berlin A."/>
            <person name="Chapman S.B."/>
            <person name="Goldberg J."/>
            <person name="Griggs A."/>
            <person name="Gujja S."/>
            <person name="Hansen M."/>
            <person name="Howarth C."/>
            <person name="Imamovic A."/>
            <person name="Larimer J."/>
            <person name="McCowen C."/>
            <person name="Montmayeur A."/>
            <person name="Murphy C."/>
            <person name="Neiman D."/>
            <person name="Pearson M."/>
            <person name="Priest M."/>
            <person name="Roberts A."/>
            <person name="Saif S."/>
            <person name="Shea T."/>
            <person name="Sisk P."/>
            <person name="Sykes S."/>
            <person name="Wortman J."/>
            <person name="Nusbaum C."/>
            <person name="Birren B."/>
        </authorList>
    </citation>
    <scope>NUCLEOTIDE SEQUENCE [LARGE SCALE GENOMIC DNA]</scope>
    <source>
        <strain evidence="9">ACS-171-V-Col2</strain>
    </source>
</reference>
<evidence type="ECO:0000256" key="6">
    <source>
        <dbReference type="SAM" id="Phobius"/>
    </source>
</evidence>
<evidence type="ECO:0000256" key="3">
    <source>
        <dbReference type="ARBA" id="ARBA00022692"/>
    </source>
</evidence>
<dbReference type="GO" id="GO:0005886">
    <property type="term" value="C:plasma membrane"/>
    <property type="evidence" value="ECO:0007669"/>
    <property type="project" value="UniProtKB-SubCell"/>
</dbReference>
<feature type="transmembrane region" description="Helical" evidence="6">
    <location>
        <begin position="318"/>
        <end position="339"/>
    </location>
</feature>
<feature type="domain" description="Membrane transport protein MMPL" evidence="7">
    <location>
        <begin position="128"/>
        <end position="483"/>
    </location>
</feature>
<keyword evidence="2" id="KW-1003">Cell membrane</keyword>
<feature type="transmembrane region" description="Helical" evidence="6">
    <location>
        <begin position="688"/>
        <end position="708"/>
    </location>
</feature>
<evidence type="ECO:0000313" key="8">
    <source>
        <dbReference type="EMBL" id="EKU94664.1"/>
    </source>
</evidence>
<dbReference type="eggNOG" id="COG2409">
    <property type="taxonomic scope" value="Bacteria"/>
</dbReference>
<gene>
    <name evidence="8" type="ORF">HMPREF9233_01611</name>
</gene>
<evidence type="ECO:0000313" key="9">
    <source>
        <dbReference type="Proteomes" id="UP000009888"/>
    </source>
</evidence>
<feature type="transmembrane region" description="Helical" evidence="6">
    <location>
        <begin position="484"/>
        <end position="502"/>
    </location>
</feature>
<comment type="caution">
    <text evidence="8">The sequence shown here is derived from an EMBL/GenBank/DDBJ whole genome shotgun (WGS) entry which is preliminary data.</text>
</comment>
<dbReference type="PANTHER" id="PTHR33406:SF13">
    <property type="entry name" value="MEMBRANE PROTEIN YDFJ"/>
    <property type="match status" value="1"/>
</dbReference>
<keyword evidence="3 6" id="KW-0812">Transmembrane</keyword>
<sequence>MSVHHPWRVIFAWVVVAVLALIAAFSGFGQGGLFDRLSNADNFAEGTEAQNVSDILAEEDDTAVTAVVSKVSDAAALTDPTQQLVTDLQKIEGVSAVSPESLKATILEEAAKQGEQAARDEYAKAQADAKAQMEQEIAAQVKALVAQGVPAHMAQEQVTAAVEQQMAAQPQPSEEEVLAQGREAAIEEATPQAEEAAGKFESEDGFVVVATISPDVDQDAIEEQVLATMRGYESTAQASGADVALTSSSLAVKALNKTAQSDLVRGEAIGLPVALVLMVLVFGGILTALMPIGGALAAIAITLGAIWAMTFFMGADIFVLNVVSIIGLALSIDYGLLMVSRYREEINARLEAAGYSTEKGGKLPEAGELRTMMASAQVRTVETAGRTVFFSAVTIAIAVLSLLFIKSAIMREISIGGFLVVLLAVFSAITLVPSLLRIAGARIVKPSVVEKLPGMHKVLAVMGDTHTDHGVFSKIAHWVQRRPWVTMLGVIAVLVLFAIPIGNGHLRTDPSSYVPESTEAGRALSQLDEHYPELTTPEVTILVDGDEALVNREREFASGLDNVIAVSEAEELPGDWTRIDVNLDVEDPVGAEATAVVKEIRAHSAGETVMVGGGAATQMDFNQVIADGAPYALATIAVVVTILLFLMTGSLVIPIKAFITNGLSLVSSLGLTMWLFQNGYLGLPQVNGMTAFVVACGLAFGFGLAMDYEVFLVARMKEYWDHGETNDRAVSLGMQRSGRVITSAAAIIIAVFIGFVFGDLLPIKEVGVFLAIAVFLDATLVRMLLVPSTMTILGKWNWWAPKWMTKIHQKLGISEG</sequence>
<dbReference type="HOGENOM" id="CLU_005108_5_0_11"/>
<feature type="transmembrane region" description="Helical" evidence="6">
    <location>
        <begin position="415"/>
        <end position="436"/>
    </location>
</feature>
<evidence type="ECO:0000256" key="1">
    <source>
        <dbReference type="ARBA" id="ARBA00004651"/>
    </source>
</evidence>
<dbReference type="PATRIC" id="fig|883066.3.peg.1673"/>
<feature type="domain" description="Membrane transport protein MMPL" evidence="7">
    <location>
        <begin position="585"/>
        <end position="803"/>
    </location>
</feature>
<comment type="subcellular location">
    <subcellularLocation>
        <location evidence="1">Cell membrane</location>
        <topology evidence="1">Multi-pass membrane protein</topology>
    </subcellularLocation>
</comment>
<organism evidence="8 9">
    <name type="scientific">Actinobaculum massiliense ACS-171-V-Col2</name>
    <dbReference type="NCBI Taxonomy" id="883066"/>
    <lineage>
        <taxon>Bacteria</taxon>
        <taxon>Bacillati</taxon>
        <taxon>Actinomycetota</taxon>
        <taxon>Actinomycetes</taxon>
        <taxon>Actinomycetales</taxon>
        <taxon>Actinomycetaceae</taxon>
        <taxon>Actinobaculum</taxon>
    </lineage>
</organism>
<dbReference type="Gene3D" id="1.20.1640.10">
    <property type="entry name" value="Multidrug efflux transporter AcrB transmembrane domain"/>
    <property type="match status" value="2"/>
</dbReference>
<dbReference type="PANTHER" id="PTHR33406">
    <property type="entry name" value="MEMBRANE PROTEIN MJ1562-RELATED"/>
    <property type="match status" value="1"/>
</dbReference>
<dbReference type="InterPro" id="IPR004869">
    <property type="entry name" value="MMPL_dom"/>
</dbReference>
<evidence type="ECO:0000259" key="7">
    <source>
        <dbReference type="Pfam" id="PF03176"/>
    </source>
</evidence>
<dbReference type="Proteomes" id="UP000009888">
    <property type="component" value="Unassembled WGS sequence"/>
</dbReference>
<dbReference type="AlphaFoldDB" id="K9EBM1"/>
<protein>
    <recommendedName>
        <fullName evidence="7">Membrane transport protein MMPL domain-containing protein</fullName>
    </recommendedName>
</protein>
<feature type="transmembrane region" description="Helical" evidence="6">
    <location>
        <begin position="628"/>
        <end position="646"/>
    </location>
</feature>
<feature type="transmembrane region" description="Helical" evidence="6">
    <location>
        <begin position="269"/>
        <end position="288"/>
    </location>
</feature>
<dbReference type="SUPFAM" id="SSF82866">
    <property type="entry name" value="Multidrug efflux transporter AcrB transmembrane domain"/>
    <property type="match status" value="2"/>
</dbReference>
<feature type="transmembrane region" description="Helical" evidence="6">
    <location>
        <begin position="295"/>
        <end position="312"/>
    </location>
</feature>
<proteinExistence type="predicted"/>
<evidence type="ECO:0000256" key="2">
    <source>
        <dbReference type="ARBA" id="ARBA00022475"/>
    </source>
</evidence>
<dbReference type="STRING" id="202789.GCA_001457435_00493"/>
<feature type="transmembrane region" description="Helical" evidence="6">
    <location>
        <begin position="740"/>
        <end position="760"/>
    </location>
</feature>
<dbReference type="EMBL" id="AGWL01000008">
    <property type="protein sequence ID" value="EKU94664.1"/>
    <property type="molecule type" value="Genomic_DNA"/>
</dbReference>
<keyword evidence="4 6" id="KW-1133">Transmembrane helix</keyword>
<keyword evidence="9" id="KW-1185">Reference proteome</keyword>
<evidence type="ECO:0000256" key="5">
    <source>
        <dbReference type="ARBA" id="ARBA00023136"/>
    </source>
</evidence>
<feature type="transmembrane region" description="Helical" evidence="6">
    <location>
        <begin position="388"/>
        <end position="409"/>
    </location>
</feature>
<accession>K9EBM1</accession>
<evidence type="ECO:0000256" key="4">
    <source>
        <dbReference type="ARBA" id="ARBA00022989"/>
    </source>
</evidence>
<name>K9EBM1_9ACTO</name>